<dbReference type="Gene3D" id="3.30.420.10">
    <property type="entry name" value="Ribonuclease H-like superfamily/Ribonuclease H"/>
    <property type="match status" value="2"/>
</dbReference>
<dbReference type="SUPFAM" id="SSF53098">
    <property type="entry name" value="Ribonuclease H-like"/>
    <property type="match status" value="2"/>
</dbReference>
<evidence type="ECO:0000256" key="1">
    <source>
        <dbReference type="SAM" id="MobiDB-lite"/>
    </source>
</evidence>
<dbReference type="PANTHER" id="PTHR48475:SF2">
    <property type="entry name" value="RIBONUCLEASE H"/>
    <property type="match status" value="1"/>
</dbReference>
<keyword evidence="3" id="KW-0548">Nucleotidyltransferase</keyword>
<keyword evidence="3" id="KW-0808">Transferase</keyword>
<feature type="region of interest" description="Disordered" evidence="1">
    <location>
        <begin position="1"/>
        <end position="37"/>
    </location>
</feature>
<dbReference type="InterPro" id="IPR012337">
    <property type="entry name" value="RNaseH-like_sf"/>
</dbReference>
<dbReference type="GO" id="GO:0003964">
    <property type="term" value="F:RNA-directed DNA polymerase activity"/>
    <property type="evidence" value="ECO:0007669"/>
    <property type="project" value="UniProtKB-KW"/>
</dbReference>
<dbReference type="InterPro" id="IPR001584">
    <property type="entry name" value="Integrase_cat-core"/>
</dbReference>
<evidence type="ECO:0000313" key="3">
    <source>
        <dbReference type="EMBL" id="GJT38842.1"/>
    </source>
</evidence>
<organism evidence="3 4">
    <name type="scientific">Tanacetum coccineum</name>
    <dbReference type="NCBI Taxonomy" id="301880"/>
    <lineage>
        <taxon>Eukaryota</taxon>
        <taxon>Viridiplantae</taxon>
        <taxon>Streptophyta</taxon>
        <taxon>Embryophyta</taxon>
        <taxon>Tracheophyta</taxon>
        <taxon>Spermatophyta</taxon>
        <taxon>Magnoliopsida</taxon>
        <taxon>eudicotyledons</taxon>
        <taxon>Gunneridae</taxon>
        <taxon>Pentapetalae</taxon>
        <taxon>asterids</taxon>
        <taxon>campanulids</taxon>
        <taxon>Asterales</taxon>
        <taxon>Asteraceae</taxon>
        <taxon>Asteroideae</taxon>
        <taxon>Anthemideae</taxon>
        <taxon>Anthemidinae</taxon>
        <taxon>Tanacetum</taxon>
    </lineage>
</organism>
<dbReference type="Proteomes" id="UP001151760">
    <property type="component" value="Unassembled WGS sequence"/>
</dbReference>
<comment type="caution">
    <text evidence="3">The sequence shown here is derived from an EMBL/GenBank/DDBJ whole genome shotgun (WGS) entry which is preliminary data.</text>
</comment>
<keyword evidence="3" id="KW-0695">RNA-directed DNA polymerase</keyword>
<proteinExistence type="predicted"/>
<reference evidence="3" key="1">
    <citation type="journal article" date="2022" name="Int. J. Mol. Sci.">
        <title>Draft Genome of Tanacetum Coccineum: Genomic Comparison of Closely Related Tanacetum-Family Plants.</title>
        <authorList>
            <person name="Yamashiro T."/>
            <person name="Shiraishi A."/>
            <person name="Nakayama K."/>
            <person name="Satake H."/>
        </authorList>
    </citation>
    <scope>NUCLEOTIDE SEQUENCE</scope>
</reference>
<feature type="domain" description="Integrase catalytic" evidence="2">
    <location>
        <begin position="144"/>
        <end position="316"/>
    </location>
</feature>
<dbReference type="EMBL" id="BQNB010015337">
    <property type="protein sequence ID" value="GJT38842.1"/>
    <property type="molecule type" value="Genomic_DNA"/>
</dbReference>
<name>A0ABQ5DIU1_9ASTR</name>
<accession>A0ABQ5DIU1</accession>
<sequence>MSVVLCGTPKSTADTVTGDDPMDEGIAGPDEPLEGGSALEALETPGKEKENKATLNFDNSNNDAEYEALLVGLRITAEMKVEKVHAFVDSKLVANQVEGSYEARGEKQKEGHGDHPVHDGPRKVIHKAMNAGYYWSSMQKDTNHEIRSCDSCQGMDIVGPLPKAPGRLKFLIVAVDYFTKWLEAKPVVSITGRQVKNFAFDNIVCRFRLSAVVITDNEMQLINEPFKSWAENLRIKLISTLVYHPQANGAVERANRIIMQGIQTRLHQEGAGWVEELPNVLWVHMTMPKTSNGETLFSLVYGTEAVIPAEVGMPTRRITQGLDESNEE</sequence>
<dbReference type="PANTHER" id="PTHR48475">
    <property type="entry name" value="RIBONUCLEASE H"/>
    <property type="match status" value="1"/>
</dbReference>
<dbReference type="InterPro" id="IPR002156">
    <property type="entry name" value="RNaseH_domain"/>
</dbReference>
<protein>
    <submittedName>
        <fullName evidence="3">Reverse transcriptase domain-containing protein</fullName>
    </submittedName>
</protein>
<feature type="region of interest" description="Disordered" evidence="1">
    <location>
        <begin position="101"/>
        <end position="121"/>
    </location>
</feature>
<evidence type="ECO:0000259" key="2">
    <source>
        <dbReference type="PROSITE" id="PS50994"/>
    </source>
</evidence>
<gene>
    <name evidence="3" type="ORF">Tco_0938707</name>
</gene>
<evidence type="ECO:0000313" key="4">
    <source>
        <dbReference type="Proteomes" id="UP001151760"/>
    </source>
</evidence>
<keyword evidence="4" id="KW-1185">Reference proteome</keyword>
<dbReference type="InterPro" id="IPR036397">
    <property type="entry name" value="RNaseH_sf"/>
</dbReference>
<dbReference type="PROSITE" id="PS50994">
    <property type="entry name" value="INTEGRASE"/>
    <property type="match status" value="1"/>
</dbReference>
<reference evidence="3" key="2">
    <citation type="submission" date="2022-01" db="EMBL/GenBank/DDBJ databases">
        <authorList>
            <person name="Yamashiro T."/>
            <person name="Shiraishi A."/>
            <person name="Satake H."/>
            <person name="Nakayama K."/>
        </authorList>
    </citation>
    <scope>NUCLEOTIDE SEQUENCE</scope>
</reference>
<dbReference type="Pfam" id="PF13456">
    <property type="entry name" value="RVT_3"/>
    <property type="match status" value="1"/>
</dbReference>